<name>A8ZQY3_ACAM1</name>
<dbReference type="RefSeq" id="WP_012168480.1">
    <property type="nucleotide sequence ID" value="NC_009933.1"/>
</dbReference>
<dbReference type="AlphaFoldDB" id="A8ZQY3"/>
<keyword evidence="3" id="KW-1185">Reference proteome</keyword>
<sequence>MAKRKITDLLSNELTNSVSSKESNSQSSEVKDNYVSSHQVELAKGTQELPESVSNEVPKYLTMERKEIRLPQEHLDQLTMLARQLNRARKNSGERITENTLIRVAIAAMLEHTDQLRGISEDELLQAWMKYVSSQ</sequence>
<organism evidence="2 3">
    <name type="scientific">Acaryochloris marina (strain MBIC 11017)</name>
    <dbReference type="NCBI Taxonomy" id="329726"/>
    <lineage>
        <taxon>Bacteria</taxon>
        <taxon>Bacillati</taxon>
        <taxon>Cyanobacteriota</taxon>
        <taxon>Cyanophyceae</taxon>
        <taxon>Acaryochloridales</taxon>
        <taxon>Acaryochloridaceae</taxon>
        <taxon>Acaryochloris</taxon>
    </lineage>
</organism>
<evidence type="ECO:0000256" key="1">
    <source>
        <dbReference type="SAM" id="MobiDB-lite"/>
    </source>
</evidence>
<gene>
    <name evidence="2" type="ordered locus">AM1_H0069</name>
</gene>
<dbReference type="KEGG" id="amr:AM1_H0069"/>
<reference evidence="2 3" key="1">
    <citation type="journal article" date="2008" name="Proc. Natl. Acad. Sci. U.S.A.">
        <title>Niche adaptation and genome expansion in the chlorophyll d-producing cyanobacterium Acaryochloris marina.</title>
        <authorList>
            <person name="Swingley W.D."/>
            <person name="Chen M."/>
            <person name="Cheung P.C."/>
            <person name="Conrad A.L."/>
            <person name="Dejesa L.C."/>
            <person name="Hao J."/>
            <person name="Honchak B.M."/>
            <person name="Karbach L.E."/>
            <person name="Kurdoglu A."/>
            <person name="Lahiri S."/>
            <person name="Mastrian S.D."/>
            <person name="Miyashita H."/>
            <person name="Page L."/>
            <person name="Ramakrishna P."/>
            <person name="Satoh S."/>
            <person name="Sattley W.M."/>
            <person name="Shimada Y."/>
            <person name="Taylor H.L."/>
            <person name="Tomo T."/>
            <person name="Tsuchiya T."/>
            <person name="Wang Z.T."/>
            <person name="Raymond J."/>
            <person name="Mimuro M."/>
            <person name="Blankenship R.E."/>
            <person name="Touchman J.W."/>
        </authorList>
    </citation>
    <scope>NUCLEOTIDE SEQUENCE [LARGE SCALE GENOMIC DNA]</scope>
    <source>
        <strain evidence="3">MBIC 11017</strain>
        <plasmid evidence="3">Plasmid pREB8</plasmid>
    </source>
</reference>
<dbReference type="Proteomes" id="UP000000268">
    <property type="component" value="Plasmid pREB8"/>
</dbReference>
<protein>
    <submittedName>
        <fullName evidence="2">Uncharacterized protein</fullName>
    </submittedName>
</protein>
<dbReference type="EMBL" id="CP000845">
    <property type="protein sequence ID" value="ABW33419.1"/>
    <property type="molecule type" value="Genomic_DNA"/>
</dbReference>
<feature type="compositionally biased region" description="Low complexity" evidence="1">
    <location>
        <begin position="16"/>
        <end position="28"/>
    </location>
</feature>
<proteinExistence type="predicted"/>
<feature type="region of interest" description="Disordered" evidence="1">
    <location>
        <begin position="15"/>
        <end position="35"/>
    </location>
</feature>
<keyword evidence="2" id="KW-0614">Plasmid</keyword>
<geneLocation type="plasmid" evidence="2 3">
    <name>pREB8</name>
</geneLocation>
<evidence type="ECO:0000313" key="3">
    <source>
        <dbReference type="Proteomes" id="UP000000268"/>
    </source>
</evidence>
<evidence type="ECO:0000313" key="2">
    <source>
        <dbReference type="EMBL" id="ABW33419.1"/>
    </source>
</evidence>
<accession>A8ZQY3</accession>
<dbReference type="HOGENOM" id="CLU_1881203_0_0_3"/>
<dbReference type="OrthoDB" id="517099at2"/>